<evidence type="ECO:0000313" key="5">
    <source>
        <dbReference type="Proteomes" id="UP000244896"/>
    </source>
</evidence>
<dbReference type="SMART" id="SM00869">
    <property type="entry name" value="Autotransporter"/>
    <property type="match status" value="1"/>
</dbReference>
<dbReference type="OrthoDB" id="191127at2"/>
<keyword evidence="5" id="KW-1185">Reference proteome</keyword>
<dbReference type="Gene3D" id="2.40.128.130">
    <property type="entry name" value="Autotransporter beta-domain"/>
    <property type="match status" value="1"/>
</dbReference>
<dbReference type="InterPro" id="IPR003991">
    <property type="entry name" value="Pertactin_virulence_factor"/>
</dbReference>
<reference evidence="4 5" key="1">
    <citation type="journal article" date="2018" name="Syst. Appl. Microbiol.">
        <title>Ereboglobus luteus gen. nov. sp. nov. from cockroach guts, and new insights into the oxygen relationship of the genera Opitutus and Didymococcus (Verrucomicrobia: Opitutaceae).</title>
        <authorList>
            <person name="Tegtmeier D."/>
            <person name="Belitz A."/>
            <person name="Radek R."/>
            <person name="Heimerl T."/>
            <person name="Brune A."/>
        </authorList>
    </citation>
    <scope>NUCLEOTIDE SEQUENCE [LARGE SCALE GENOMIC DNA]</scope>
    <source>
        <strain evidence="4 5">Ho45</strain>
    </source>
</reference>
<dbReference type="PROSITE" id="PS51208">
    <property type="entry name" value="AUTOTRANSPORTER"/>
    <property type="match status" value="1"/>
</dbReference>
<dbReference type="InterPro" id="IPR011050">
    <property type="entry name" value="Pectin_lyase_fold/virulence"/>
</dbReference>
<name>A0A2U8E434_9BACT</name>
<proteinExistence type="predicted"/>
<organism evidence="4 5">
    <name type="scientific">Ereboglobus luteus</name>
    <dbReference type="NCBI Taxonomy" id="1796921"/>
    <lineage>
        <taxon>Bacteria</taxon>
        <taxon>Pseudomonadati</taxon>
        <taxon>Verrucomicrobiota</taxon>
        <taxon>Opitutia</taxon>
        <taxon>Opitutales</taxon>
        <taxon>Opitutaceae</taxon>
        <taxon>Ereboglobus</taxon>
    </lineage>
</organism>
<dbReference type="NCBIfam" id="TIGR01414">
    <property type="entry name" value="autotrans_barl"/>
    <property type="match status" value="1"/>
</dbReference>
<dbReference type="InterPro" id="IPR012332">
    <property type="entry name" value="Autotransporter_pectin_lyase_C"/>
</dbReference>
<dbReference type="KEGG" id="elut:CKA38_10775"/>
<accession>A0A2U8E434</accession>
<gene>
    <name evidence="4" type="ORF">CKA38_10775</name>
</gene>
<dbReference type="Proteomes" id="UP000244896">
    <property type="component" value="Chromosome"/>
</dbReference>
<dbReference type="RefSeq" id="WP_108825481.1">
    <property type="nucleotide sequence ID" value="NZ_CP023004.1"/>
</dbReference>
<keyword evidence="1 2" id="KW-0732">Signal</keyword>
<dbReference type="InterPro" id="IPR006315">
    <property type="entry name" value="OM_autotransptr_brl_dom"/>
</dbReference>
<feature type="domain" description="Autotransporter" evidence="3">
    <location>
        <begin position="2579"/>
        <end position="2859"/>
    </location>
</feature>
<dbReference type="Gene3D" id="2.160.20.20">
    <property type="match status" value="1"/>
</dbReference>
<dbReference type="InterPro" id="IPR036709">
    <property type="entry name" value="Autotransporte_beta_dom_sf"/>
</dbReference>
<dbReference type="SUPFAM" id="SSF51126">
    <property type="entry name" value="Pectin lyase-like"/>
    <property type="match status" value="2"/>
</dbReference>
<dbReference type="NCBIfam" id="TIGR04393">
    <property type="entry name" value="rpt_T5SS_PEPC"/>
    <property type="match status" value="5"/>
</dbReference>
<sequence length="2859" mass="286715">MKQQTLMKRLQSIAFSLATLLAIALPQQSVSAADVYWGGGTGAITDDNWYSDAGLTTPATLAASNTINLAGGTLFVVNTATINSTNIGLAAGDNAAVIVSGTWNNTTGNLSIGDAAGSAGSLSVLGSGSVRASTFYVGSYGSGTFYLAEGAMLTNSANAFLGRNAASAPTHNLATIDGIWNIGGNFNIGNALNHTGEVIVNGVINATNTSGQMRIGNGQSDSVGDAASVGILRITETGTVIFSGTEIGVGHLGMASSTNAVSNSSGTAIVNGVLLDSGNLKVGRSGHGHLEIGQSGTVIVGTFSIIGDGNSSYNVNNTAVGPVGGTAIVDGYFGVGTYLYVGNNSPGSLEIGQTGTVKIGNHLYIGNAAIGSGTVTVAGLLDVATNIRIGSSGTGTLEILSGGTVIQRGANNYVASAVSGASSNGDVIIRSGGYLDTGARAHAAQANFGIGWSGQGALLIETGGTAVAAATTSDNVAFSLGYTGHGTGTIAGTLVAATGYSDIGQSGTGSLAIESGGLFIADRVRLASANVNAKGTLILNGGVLETRQIARGLGTATMLFNGGTIRATASTDDFFSNIPVVDLGAGSLTLDTQAFAVTATNALAGSSGATLNKIGAGTLVLTADSSAYAGTINIRSGILASGNSSAKLGGNVTIFDGVMLDLRNDALATTGNLTFNDGAVWIYSFETQQQLIANNLTIAGDGTFFLDLGNYGVGDLMPGTYTLGSYTTGIGINNLENWTINGGTVAYNATIDTSDGSSIKLNFNSAGVNFLDWQGGDGDWNASSASWKISGTAVKWGYGGLGVFDSGSGTVNVTGLHTFDALQFNVNGYTLAGTGTLAGNTLAGNGALNFNVTVASATATINTALAGTNLNKVGPGALILGSNVAPTGTTVIRGGTLEIAGAGALNADIVEIAPDAADTATLRVAGVLTNTGILNIGKEGSGALVVANGGVVNQAVETYIGRAGSGLLLVENGGAFYQTGSYFRVGGGAVGDTTTSGTLIIQNGGTVDITNNIHIGAYGSGTALIDGYLRGGASSYVGVYAGSQGVATIGQTGTFSGAGLLTIGYNATSSGTLIVKGLAKVGTNLYVGYNANATGNLLDIKNTGTVTVGSSGHIGNAVGSSGTVSVAGRFENIGNLYVGNNGTGYLDIATTGTVKTGGIGFIGNAAGSSGTATVSGLWGITGNLAIGNNGAGTLDLQSGGTVIVGGTTIIGYNATTGSGTLALNGGVLQTTQLARGAGASTLIINGGTLRAAASTDDFFVNFADLNLNDGTLAFDTNGFTITATNALAGTIDGKFVKTGSGSLALTADSTAFTGTIAVQKGALVLAADPNTSVGAKLNQVYVENGGSIRSSAADATINTLAIASGGALDMREAALTINDSVTFADGAIWRYSLTGTHALSVASSGTLIFDGDGTFILDRDGLNIDSTIGLYTIANYYAISGTDNLLGWDIAGGDFSVDDYNIQFDLGSTPNAIKIFIGDASVDRLLWQGGNGDWDTTSTTWKRGNASDVWSDGAFAIFDTGTGIVNVTGLHTVYALQFGDITSVDYTLNGTGTLTSLSAAEIKVVSATDIATINTAIKTPGFNKSGLGTLVLGGNATFDGAALVKNGALEVSTTGTMTATEVLIEGAAPTVRVAGVLTNSGLLQIGGTLNGALVVANGGVVNQRSHTAVGSSADGAGLLHVETGGLFKQTSGYFRIGGGAAGETATSGTLIVETGGTASSAGHIHIGAYGSGTALIDGTLTGNGNTYIGVYSGAQGEATIGNDGVLDTTGYLTIGYDATGTLTVAGLAKAGSHLYLGQNAGSTGNLLDITSSGTVAIGDNGLIGNAVGSSGTVNVAGLLNFDGNLAVGMSGAGYLNIIGGGEVNNAAAGIAWNADSTGHADVAGHWNVRNDLRVGYGADSTGVLDIKDTGTVTVGGTGFIGYAAGSSGTVNVAGHYNIATSPLYIGNSGNGTLEILNGGTVSAGAGNNIGYDAGVTGHLIIRNGGLWQSTRGISVGYSGTGNIQVGQGGSLILDDQCLYIANQVGSSGSVTIDGYYESGGGGTYYQPVGYRGVGTFDIGATGTVRSGAFELGREAGAEGNSTVAGLWLISGVNNNVIGKNEGSIGNLVIENTGTILVSTTHVGNYFVVGLNENSSGTAIIRGHLDTGIRSNSATDGNLIIGHSGTGYMLIEAGGVVIASATGGDTAALSMGRNTTGNGTLDIAGLLSLKNGNAIVGNAGTAVLNIASTGTVVVGGQYRQGMNSVLSVAASASRSTAYITAESASLSGTLALDGASFSYAPVAKASELSDLGILILHATSGTIGGGFTTVTGVNGSALPDYLSIGGQAKANNDGSASYYAGYRLAWNSLTGAHGTFTLEAGQTFEVDTPLTDRVGETDPAWDKKSLTKKGAGTLILSGQNTFSGTLNIVSGTIRLSGTAMHNYSALANNGVFDFGPQVAPDIYRTATVKGLSGNGTIRMSADPGTGVSDRLIVNGNAEGTHRFIIRAADGATAPTIESPATVVATISGRNTATFTGGLDFEGTNYAAVQTAPGTISLVANGAAGVYNPIAGVPGSQSLMWFASQDNLSRRLGEMRMPENTPAGNYSVWLRARAESSRLNASTNMRPFDMDLYGFEFGADKTFAIPSARLAVGVYFGYGHATQDFDPRAGTGTADGTSDQLSLGAYAAWLNDTGWFANATLAGARFDNDFSSADQSGNRTKGDYNDNAIGLSFEFGKRIALGENPEAGWFAESLAQVSYVRLMRDDYHTKGANNLNVDGSDMTISRLRATLRIGRGWKLNTGRMEIAGRAGAAGERSTGGKIRVGDSTPWRPNVDGSRVEAGAGLIWRPTVAGQLYFDYEFATGSGYQKPWSISLGYRHAF</sequence>
<evidence type="ECO:0000259" key="3">
    <source>
        <dbReference type="PROSITE" id="PS51208"/>
    </source>
</evidence>
<protein>
    <recommendedName>
        <fullName evidence="3">Autotransporter domain-containing protein</fullName>
    </recommendedName>
</protein>
<dbReference type="Pfam" id="PF03212">
    <property type="entry name" value="Pertactin"/>
    <property type="match status" value="1"/>
</dbReference>
<dbReference type="GO" id="GO:0019867">
    <property type="term" value="C:outer membrane"/>
    <property type="evidence" value="ECO:0007669"/>
    <property type="project" value="InterPro"/>
</dbReference>
<dbReference type="NCBIfam" id="TIGR02601">
    <property type="entry name" value="autotrns_rpt"/>
    <property type="match status" value="3"/>
</dbReference>
<dbReference type="InterPro" id="IPR030895">
    <property type="entry name" value="T5SS_PEPC_rpt"/>
</dbReference>
<dbReference type="InterPro" id="IPR013425">
    <property type="entry name" value="Autotrns_rpt"/>
</dbReference>
<feature type="chain" id="PRO_5016128536" description="Autotransporter domain-containing protein" evidence="2">
    <location>
        <begin position="33"/>
        <end position="2859"/>
    </location>
</feature>
<dbReference type="SUPFAM" id="SSF103515">
    <property type="entry name" value="Autotransporter"/>
    <property type="match status" value="1"/>
</dbReference>
<dbReference type="InterPro" id="IPR005546">
    <property type="entry name" value="Autotransporte_beta"/>
</dbReference>
<dbReference type="Pfam" id="PF12951">
    <property type="entry name" value="PATR"/>
    <property type="match status" value="5"/>
</dbReference>
<dbReference type="PRINTS" id="PR01484">
    <property type="entry name" value="PRTACTNFAMLY"/>
</dbReference>
<dbReference type="InterPro" id="IPR004899">
    <property type="entry name" value="Pertactin_central"/>
</dbReference>
<evidence type="ECO:0000256" key="2">
    <source>
        <dbReference type="SAM" id="SignalP"/>
    </source>
</evidence>
<evidence type="ECO:0000313" key="4">
    <source>
        <dbReference type="EMBL" id="AWI09669.1"/>
    </source>
</evidence>
<evidence type="ECO:0000256" key="1">
    <source>
        <dbReference type="ARBA" id="ARBA00022729"/>
    </source>
</evidence>
<dbReference type="EMBL" id="CP023004">
    <property type="protein sequence ID" value="AWI09669.1"/>
    <property type="molecule type" value="Genomic_DNA"/>
</dbReference>
<feature type="signal peptide" evidence="2">
    <location>
        <begin position="1"/>
        <end position="32"/>
    </location>
</feature>